<feature type="region of interest" description="Disordered" evidence="1">
    <location>
        <begin position="1"/>
        <end position="43"/>
    </location>
</feature>
<protein>
    <submittedName>
        <fullName evidence="2">Uncharacterized protein</fullName>
    </submittedName>
</protein>
<dbReference type="GO" id="GO:0005634">
    <property type="term" value="C:nucleus"/>
    <property type="evidence" value="ECO:0007669"/>
    <property type="project" value="TreeGrafter"/>
</dbReference>
<keyword evidence="3" id="KW-1185">Reference proteome</keyword>
<evidence type="ECO:0000313" key="3">
    <source>
        <dbReference type="Proteomes" id="UP001345219"/>
    </source>
</evidence>
<feature type="compositionally biased region" description="Low complexity" evidence="1">
    <location>
        <begin position="1"/>
        <end position="19"/>
    </location>
</feature>
<dbReference type="AlphaFoldDB" id="A0AAN7GEV1"/>
<comment type="caution">
    <text evidence="2">The sequence shown here is derived from an EMBL/GenBank/DDBJ whole genome shotgun (WGS) entry which is preliminary data.</text>
</comment>
<dbReference type="PANTHER" id="PTHR33912:SF2">
    <property type="entry name" value="PUTATIVE-RELATED"/>
    <property type="match status" value="1"/>
</dbReference>
<evidence type="ECO:0000313" key="2">
    <source>
        <dbReference type="EMBL" id="KAK4744575.1"/>
    </source>
</evidence>
<reference evidence="2 3" key="1">
    <citation type="journal article" date="2023" name="Hortic Res">
        <title>Pangenome of water caltrop reveals structural variations and asymmetric subgenome divergence after allopolyploidization.</title>
        <authorList>
            <person name="Zhang X."/>
            <person name="Chen Y."/>
            <person name="Wang L."/>
            <person name="Yuan Y."/>
            <person name="Fang M."/>
            <person name="Shi L."/>
            <person name="Lu R."/>
            <person name="Comes H.P."/>
            <person name="Ma Y."/>
            <person name="Chen Y."/>
            <person name="Huang G."/>
            <person name="Zhou Y."/>
            <person name="Zheng Z."/>
            <person name="Qiu Y."/>
        </authorList>
    </citation>
    <scope>NUCLEOTIDE SEQUENCE [LARGE SCALE GENOMIC DNA]</scope>
    <source>
        <tissue evidence="2">Roots</tissue>
    </source>
</reference>
<accession>A0AAN7GEV1</accession>
<proteinExistence type="predicted"/>
<feature type="region of interest" description="Disordered" evidence="1">
    <location>
        <begin position="55"/>
        <end position="90"/>
    </location>
</feature>
<sequence>MADAASGRNPRSASSSSGSSRKKPPSRLQRQAPASLQISPSPSQWNVAIPLLTPVATSPISPPRLPVAVKSQEEEAKEEETESKKLPVVFKNWQHPATPFSYELGQRRPSSSVTG</sequence>
<dbReference type="PANTHER" id="PTHR33912">
    <property type="entry name" value="OS01G0939400 PROTEIN"/>
    <property type="match status" value="1"/>
</dbReference>
<dbReference type="InterPro" id="IPR040381">
    <property type="entry name" value="At4g14450-like"/>
</dbReference>
<dbReference type="GO" id="GO:0005737">
    <property type="term" value="C:cytoplasm"/>
    <property type="evidence" value="ECO:0007669"/>
    <property type="project" value="TreeGrafter"/>
</dbReference>
<name>A0AAN7GEV1_9MYRT</name>
<organism evidence="2 3">
    <name type="scientific">Trapa incisa</name>
    <dbReference type="NCBI Taxonomy" id="236973"/>
    <lineage>
        <taxon>Eukaryota</taxon>
        <taxon>Viridiplantae</taxon>
        <taxon>Streptophyta</taxon>
        <taxon>Embryophyta</taxon>
        <taxon>Tracheophyta</taxon>
        <taxon>Spermatophyta</taxon>
        <taxon>Magnoliopsida</taxon>
        <taxon>eudicotyledons</taxon>
        <taxon>Gunneridae</taxon>
        <taxon>Pentapetalae</taxon>
        <taxon>rosids</taxon>
        <taxon>malvids</taxon>
        <taxon>Myrtales</taxon>
        <taxon>Lythraceae</taxon>
        <taxon>Trapa</taxon>
    </lineage>
</organism>
<gene>
    <name evidence="2" type="ORF">SAY87_010887</name>
</gene>
<feature type="compositionally biased region" description="Polar residues" evidence="1">
    <location>
        <begin position="28"/>
        <end position="43"/>
    </location>
</feature>
<dbReference type="Proteomes" id="UP001345219">
    <property type="component" value="Chromosome 9"/>
</dbReference>
<dbReference type="EMBL" id="JAXIOK010000022">
    <property type="protein sequence ID" value="KAK4744575.1"/>
    <property type="molecule type" value="Genomic_DNA"/>
</dbReference>
<evidence type="ECO:0000256" key="1">
    <source>
        <dbReference type="SAM" id="MobiDB-lite"/>
    </source>
</evidence>